<dbReference type="Proteomes" id="UP000265520">
    <property type="component" value="Unassembled WGS sequence"/>
</dbReference>
<evidence type="ECO:0000313" key="3">
    <source>
        <dbReference type="Proteomes" id="UP000265520"/>
    </source>
</evidence>
<organism evidence="2 3">
    <name type="scientific">Trifolium medium</name>
    <dbReference type="NCBI Taxonomy" id="97028"/>
    <lineage>
        <taxon>Eukaryota</taxon>
        <taxon>Viridiplantae</taxon>
        <taxon>Streptophyta</taxon>
        <taxon>Embryophyta</taxon>
        <taxon>Tracheophyta</taxon>
        <taxon>Spermatophyta</taxon>
        <taxon>Magnoliopsida</taxon>
        <taxon>eudicotyledons</taxon>
        <taxon>Gunneridae</taxon>
        <taxon>Pentapetalae</taxon>
        <taxon>rosids</taxon>
        <taxon>fabids</taxon>
        <taxon>Fabales</taxon>
        <taxon>Fabaceae</taxon>
        <taxon>Papilionoideae</taxon>
        <taxon>50 kb inversion clade</taxon>
        <taxon>NPAAA clade</taxon>
        <taxon>Hologalegina</taxon>
        <taxon>IRL clade</taxon>
        <taxon>Trifolieae</taxon>
        <taxon>Trifolium</taxon>
    </lineage>
</organism>
<reference evidence="2 3" key="1">
    <citation type="journal article" date="2018" name="Front. Plant Sci.">
        <title>Red Clover (Trifolium pratense) and Zigzag Clover (T. medium) - A Picture of Genomic Similarities and Differences.</title>
        <authorList>
            <person name="Dluhosova J."/>
            <person name="Istvanek J."/>
            <person name="Nedelnik J."/>
            <person name="Repkova J."/>
        </authorList>
    </citation>
    <scope>NUCLEOTIDE SEQUENCE [LARGE SCALE GENOMIC DNA]</scope>
    <source>
        <strain evidence="3">cv. 10/8</strain>
        <tissue evidence="2">Leaf</tissue>
    </source>
</reference>
<dbReference type="EMBL" id="LXQA011136850">
    <property type="protein sequence ID" value="MCI86304.1"/>
    <property type="molecule type" value="Genomic_DNA"/>
</dbReference>
<protein>
    <submittedName>
        <fullName evidence="2">Uncharacterized protein</fullName>
    </submittedName>
</protein>
<keyword evidence="3" id="KW-1185">Reference proteome</keyword>
<sequence length="47" mass="5387">DATATTNDGVLRPPPLRSFRENNSESRSDLNFTLRITEKLNEVNFHL</sequence>
<name>A0A392VD40_9FABA</name>
<evidence type="ECO:0000313" key="2">
    <source>
        <dbReference type="EMBL" id="MCI86304.1"/>
    </source>
</evidence>
<proteinExistence type="predicted"/>
<comment type="caution">
    <text evidence="2">The sequence shown here is derived from an EMBL/GenBank/DDBJ whole genome shotgun (WGS) entry which is preliminary data.</text>
</comment>
<evidence type="ECO:0000256" key="1">
    <source>
        <dbReference type="SAM" id="MobiDB-lite"/>
    </source>
</evidence>
<accession>A0A392VD40</accession>
<dbReference type="AlphaFoldDB" id="A0A392VD40"/>
<feature type="region of interest" description="Disordered" evidence="1">
    <location>
        <begin position="1"/>
        <end position="26"/>
    </location>
</feature>
<feature type="non-terminal residue" evidence="2">
    <location>
        <position position="1"/>
    </location>
</feature>